<evidence type="ECO:0000313" key="2">
    <source>
        <dbReference type="EMBL" id="AHY46033.1"/>
    </source>
</evidence>
<reference evidence="2 3" key="1">
    <citation type="submission" date="2014-03" db="EMBL/GenBank/DDBJ databases">
        <title>Complete genome sequence of the Radio-Resistant Rubrobacter radiotolerans RSPS-4.</title>
        <authorList>
            <person name="Egas C.C."/>
            <person name="Barroso C.C."/>
            <person name="Froufe H.J.C."/>
            <person name="Pacheco J.J."/>
            <person name="Albuquerque L.L."/>
            <person name="da Costa M.M.S."/>
        </authorList>
    </citation>
    <scope>NUCLEOTIDE SEQUENCE [LARGE SCALE GENOMIC DNA]</scope>
    <source>
        <strain evidence="2 3">RSPS-4</strain>
    </source>
</reference>
<sequence>MEEVPRISRRKRRLRKEDEPHPWEPRHMKLTATRYAETLGGDPAGRRNLTLGVIQHLWRSPVPFVGFYAPEGVRLTERRSYTPAPPRLVDDTEYLVGIEAHKKTFAAEIAGAMIPSGSLRGYFEVPTDEGWKFHLDLVGRRLETTDPWGLRTESDLAGDVAPFVWAFKNCGFCLVTLYDKDIEAVRDDLLFVAKREGVVLDWRAKVA</sequence>
<evidence type="ECO:0000256" key="1">
    <source>
        <dbReference type="SAM" id="MobiDB-lite"/>
    </source>
</evidence>
<dbReference type="AlphaFoldDB" id="A0A023X147"/>
<feature type="compositionally biased region" description="Basic and acidic residues" evidence="1">
    <location>
        <begin position="15"/>
        <end position="27"/>
    </location>
</feature>
<protein>
    <submittedName>
        <fullName evidence="2">Uncharacterized protein</fullName>
    </submittedName>
</protein>
<dbReference type="STRING" id="42256.RradSPS_0750"/>
<dbReference type="EMBL" id="CP007514">
    <property type="protein sequence ID" value="AHY46033.1"/>
    <property type="molecule type" value="Genomic_DNA"/>
</dbReference>
<name>A0A023X147_RUBRA</name>
<proteinExistence type="predicted"/>
<accession>A0A023X147</accession>
<feature type="region of interest" description="Disordered" evidence="1">
    <location>
        <begin position="1"/>
        <end position="27"/>
    </location>
</feature>
<keyword evidence="3" id="KW-1185">Reference proteome</keyword>
<evidence type="ECO:0000313" key="3">
    <source>
        <dbReference type="Proteomes" id="UP000025229"/>
    </source>
</evidence>
<organism evidence="2 3">
    <name type="scientific">Rubrobacter radiotolerans</name>
    <name type="common">Arthrobacter radiotolerans</name>
    <dbReference type="NCBI Taxonomy" id="42256"/>
    <lineage>
        <taxon>Bacteria</taxon>
        <taxon>Bacillati</taxon>
        <taxon>Actinomycetota</taxon>
        <taxon>Rubrobacteria</taxon>
        <taxon>Rubrobacterales</taxon>
        <taxon>Rubrobacteraceae</taxon>
        <taxon>Rubrobacter</taxon>
    </lineage>
</organism>
<dbReference type="Proteomes" id="UP000025229">
    <property type="component" value="Chromosome"/>
</dbReference>
<gene>
    <name evidence="2" type="ORF">RradSPS_0750</name>
</gene>
<dbReference type="KEGG" id="rrd:RradSPS_0750"/>
<dbReference type="HOGENOM" id="CLU_1325527_0_0_11"/>